<comment type="catalytic activity">
    <reaction evidence="8">
        <text>L-seryl-[protein] + ATP = O-phospho-L-seryl-[protein] + ADP + H(+)</text>
        <dbReference type="Rhea" id="RHEA:17989"/>
        <dbReference type="Rhea" id="RHEA-COMP:9863"/>
        <dbReference type="Rhea" id="RHEA-COMP:11604"/>
        <dbReference type="ChEBI" id="CHEBI:15378"/>
        <dbReference type="ChEBI" id="CHEBI:29999"/>
        <dbReference type="ChEBI" id="CHEBI:30616"/>
        <dbReference type="ChEBI" id="CHEBI:83421"/>
        <dbReference type="ChEBI" id="CHEBI:456216"/>
        <dbReference type="EC" id="2.7.11.1"/>
    </reaction>
</comment>
<dbReference type="GO" id="GO:0005524">
    <property type="term" value="F:ATP binding"/>
    <property type="evidence" value="ECO:0007669"/>
    <property type="project" value="UniProtKB-KW"/>
</dbReference>
<evidence type="ECO:0000256" key="9">
    <source>
        <dbReference type="SAM" id="Coils"/>
    </source>
</evidence>
<evidence type="ECO:0000256" key="4">
    <source>
        <dbReference type="ARBA" id="ARBA00022741"/>
    </source>
</evidence>
<dbReference type="OrthoDB" id="2649at2759"/>
<feature type="compositionally biased region" description="Basic and acidic residues" evidence="10">
    <location>
        <begin position="29"/>
        <end position="38"/>
    </location>
</feature>
<dbReference type="AlphaFoldDB" id="X6M437"/>
<keyword evidence="6" id="KW-0067">ATP-binding</keyword>
<keyword evidence="9" id="KW-0175">Coiled coil</keyword>
<evidence type="ECO:0000313" key="13">
    <source>
        <dbReference type="Proteomes" id="UP000023152"/>
    </source>
</evidence>
<dbReference type="SMART" id="SM00220">
    <property type="entry name" value="S_TKc"/>
    <property type="match status" value="1"/>
</dbReference>
<protein>
    <recommendedName>
        <fullName evidence="1">non-specific serine/threonine protein kinase</fullName>
        <ecNumber evidence="1">2.7.11.1</ecNumber>
    </recommendedName>
</protein>
<dbReference type="PROSITE" id="PS00108">
    <property type="entry name" value="PROTEIN_KINASE_ST"/>
    <property type="match status" value="1"/>
</dbReference>
<dbReference type="EMBL" id="ASPP01025238">
    <property type="protein sequence ID" value="ETO08237.1"/>
    <property type="molecule type" value="Genomic_DNA"/>
</dbReference>
<sequence>MSQIHDSDANGNEGERIFTTNNNKKKEIHYKFEHEHKKVNANANASANTNANENENEDGMRSDSSAEWYDGNEDSDSKAYGPVQKRLGWGHFSTVWLATDELSTKNGHLFLNKITNTKKLLNSFQKKKKKRKLSSSEDPQYVALKIQKSAPHYFDAAQDEIQLLTDSRQLTGDTNHIVQMFDSFFIESPNGTRSVLFLFFFCDFFCIVLYFTKAFYTESLIRIIIINNNTYNWWKNQTKKIVLLGCLNYIDVAFVFEVLGDNLLELIKAYNYRGLPLAIVKQIAKEVLKGLAYLHDHCSIIHTDLKPENVIFTKTEPICLIELENSKRITLRNQLQCRLNRLEKQTANMKHKDEQTIEKMNELRSKITSLEAEISQYRQHTGNHQGQNITDEAKAHQQRLLNLLQSEKKGDKAKDRPERPLKPLFEVLFF</sequence>
<dbReference type="EC" id="2.7.11.1" evidence="1"/>
<dbReference type="PANTHER" id="PTHR47634">
    <property type="entry name" value="PROTEIN KINASE DOMAIN-CONTAINING PROTEIN-RELATED"/>
    <property type="match status" value="1"/>
</dbReference>
<dbReference type="InterPro" id="IPR008271">
    <property type="entry name" value="Ser/Thr_kinase_AS"/>
</dbReference>
<evidence type="ECO:0000256" key="1">
    <source>
        <dbReference type="ARBA" id="ARBA00012513"/>
    </source>
</evidence>
<reference evidence="12 13" key="1">
    <citation type="journal article" date="2013" name="Curr. Biol.">
        <title>The Genome of the Foraminiferan Reticulomyxa filosa.</title>
        <authorList>
            <person name="Glockner G."/>
            <person name="Hulsmann N."/>
            <person name="Schleicher M."/>
            <person name="Noegel A.A."/>
            <person name="Eichinger L."/>
            <person name="Gallinger C."/>
            <person name="Pawlowski J."/>
            <person name="Sierra R."/>
            <person name="Euteneuer U."/>
            <person name="Pillet L."/>
            <person name="Moustafa A."/>
            <person name="Platzer M."/>
            <person name="Groth M."/>
            <person name="Szafranski K."/>
            <person name="Schliwa M."/>
        </authorList>
    </citation>
    <scope>NUCLEOTIDE SEQUENCE [LARGE SCALE GENOMIC DNA]</scope>
</reference>
<keyword evidence="13" id="KW-1185">Reference proteome</keyword>
<dbReference type="SUPFAM" id="SSF56112">
    <property type="entry name" value="Protein kinase-like (PK-like)"/>
    <property type="match status" value="1"/>
</dbReference>
<feature type="coiled-coil region" evidence="9">
    <location>
        <begin position="332"/>
        <end position="380"/>
    </location>
</feature>
<dbReference type="InterPro" id="IPR051334">
    <property type="entry name" value="SRPK"/>
</dbReference>
<feature type="region of interest" description="Disordered" evidence="10">
    <location>
        <begin position="1"/>
        <end position="81"/>
    </location>
</feature>
<dbReference type="InterPro" id="IPR000719">
    <property type="entry name" value="Prot_kinase_dom"/>
</dbReference>
<dbReference type="GO" id="GO:0004674">
    <property type="term" value="F:protein serine/threonine kinase activity"/>
    <property type="evidence" value="ECO:0007669"/>
    <property type="project" value="UniProtKB-KW"/>
</dbReference>
<dbReference type="Proteomes" id="UP000023152">
    <property type="component" value="Unassembled WGS sequence"/>
</dbReference>
<gene>
    <name evidence="12" type="ORF">RFI_29153</name>
</gene>
<evidence type="ECO:0000259" key="11">
    <source>
        <dbReference type="PROSITE" id="PS50011"/>
    </source>
</evidence>
<keyword evidence="5" id="KW-0418">Kinase</keyword>
<keyword evidence="3" id="KW-0808">Transferase</keyword>
<proteinExistence type="predicted"/>
<dbReference type="PROSITE" id="PS50011">
    <property type="entry name" value="PROTEIN_KINASE_DOM"/>
    <property type="match status" value="1"/>
</dbReference>
<feature type="compositionally biased region" description="Basic and acidic residues" evidence="10">
    <location>
        <begin position="1"/>
        <end position="16"/>
    </location>
</feature>
<keyword evidence="4" id="KW-0547">Nucleotide-binding</keyword>
<accession>X6M437</accession>
<dbReference type="GO" id="GO:0000245">
    <property type="term" value="P:spliceosomal complex assembly"/>
    <property type="evidence" value="ECO:0007669"/>
    <property type="project" value="TreeGrafter"/>
</dbReference>
<evidence type="ECO:0000256" key="10">
    <source>
        <dbReference type="SAM" id="MobiDB-lite"/>
    </source>
</evidence>
<evidence type="ECO:0000256" key="2">
    <source>
        <dbReference type="ARBA" id="ARBA00022527"/>
    </source>
</evidence>
<dbReference type="Gene3D" id="1.10.510.10">
    <property type="entry name" value="Transferase(Phosphotransferase) domain 1"/>
    <property type="match status" value="1"/>
</dbReference>
<dbReference type="Gene3D" id="3.30.200.20">
    <property type="entry name" value="Phosphorylase Kinase, domain 1"/>
    <property type="match status" value="1"/>
</dbReference>
<dbReference type="GO" id="GO:0050684">
    <property type="term" value="P:regulation of mRNA processing"/>
    <property type="evidence" value="ECO:0007669"/>
    <property type="project" value="TreeGrafter"/>
</dbReference>
<organism evidence="12 13">
    <name type="scientific">Reticulomyxa filosa</name>
    <dbReference type="NCBI Taxonomy" id="46433"/>
    <lineage>
        <taxon>Eukaryota</taxon>
        <taxon>Sar</taxon>
        <taxon>Rhizaria</taxon>
        <taxon>Retaria</taxon>
        <taxon>Foraminifera</taxon>
        <taxon>Monothalamids</taxon>
        <taxon>Reticulomyxidae</taxon>
        <taxon>Reticulomyxa</taxon>
    </lineage>
</organism>
<dbReference type="Pfam" id="PF00069">
    <property type="entry name" value="Pkinase"/>
    <property type="match status" value="1"/>
</dbReference>
<evidence type="ECO:0000256" key="6">
    <source>
        <dbReference type="ARBA" id="ARBA00022840"/>
    </source>
</evidence>
<evidence type="ECO:0000313" key="12">
    <source>
        <dbReference type="EMBL" id="ETO08237.1"/>
    </source>
</evidence>
<evidence type="ECO:0000256" key="5">
    <source>
        <dbReference type="ARBA" id="ARBA00022777"/>
    </source>
</evidence>
<feature type="domain" description="Protein kinase" evidence="11">
    <location>
        <begin position="81"/>
        <end position="430"/>
    </location>
</feature>
<dbReference type="PANTHER" id="PTHR47634:SF9">
    <property type="entry name" value="PROTEIN KINASE DOMAIN-CONTAINING PROTEIN-RELATED"/>
    <property type="match status" value="1"/>
</dbReference>
<feature type="compositionally biased region" description="Low complexity" evidence="10">
    <location>
        <begin position="40"/>
        <end position="53"/>
    </location>
</feature>
<name>X6M437_RETFI</name>
<evidence type="ECO:0000256" key="8">
    <source>
        <dbReference type="ARBA" id="ARBA00048679"/>
    </source>
</evidence>
<keyword evidence="2" id="KW-0723">Serine/threonine-protein kinase</keyword>
<comment type="caution">
    <text evidence="12">The sequence shown here is derived from an EMBL/GenBank/DDBJ whole genome shotgun (WGS) entry which is preliminary data.</text>
</comment>
<evidence type="ECO:0000256" key="7">
    <source>
        <dbReference type="ARBA" id="ARBA00047899"/>
    </source>
</evidence>
<evidence type="ECO:0000256" key="3">
    <source>
        <dbReference type="ARBA" id="ARBA00022679"/>
    </source>
</evidence>
<comment type="catalytic activity">
    <reaction evidence="7">
        <text>L-threonyl-[protein] + ATP = O-phospho-L-threonyl-[protein] + ADP + H(+)</text>
        <dbReference type="Rhea" id="RHEA:46608"/>
        <dbReference type="Rhea" id="RHEA-COMP:11060"/>
        <dbReference type="Rhea" id="RHEA-COMP:11605"/>
        <dbReference type="ChEBI" id="CHEBI:15378"/>
        <dbReference type="ChEBI" id="CHEBI:30013"/>
        <dbReference type="ChEBI" id="CHEBI:30616"/>
        <dbReference type="ChEBI" id="CHEBI:61977"/>
        <dbReference type="ChEBI" id="CHEBI:456216"/>
        <dbReference type="EC" id="2.7.11.1"/>
    </reaction>
</comment>
<dbReference type="InterPro" id="IPR011009">
    <property type="entry name" value="Kinase-like_dom_sf"/>
</dbReference>